<dbReference type="OrthoDB" id="29661at2759"/>
<evidence type="ECO:0000256" key="4">
    <source>
        <dbReference type="ARBA" id="ARBA00022801"/>
    </source>
</evidence>
<comment type="subcellular location">
    <subcellularLocation>
        <location evidence="1">Endoplasmic reticulum membrane</location>
        <topology evidence="1">Multi-pass membrane protein</topology>
    </subcellularLocation>
</comment>
<dbReference type="SMART" id="SM00730">
    <property type="entry name" value="PSN"/>
    <property type="match status" value="1"/>
</dbReference>
<protein>
    <recommendedName>
        <fullName evidence="12">Minor histocompatibility antigen H13</fullName>
    </recommendedName>
</protein>
<feature type="transmembrane region" description="Helical" evidence="9">
    <location>
        <begin position="218"/>
        <end position="241"/>
    </location>
</feature>
<dbReference type="AlphaFoldDB" id="A0A9W7DY31"/>
<dbReference type="GO" id="GO:0033619">
    <property type="term" value="P:membrane protein proteolysis"/>
    <property type="evidence" value="ECO:0007669"/>
    <property type="project" value="TreeGrafter"/>
</dbReference>
<evidence type="ECO:0000256" key="6">
    <source>
        <dbReference type="ARBA" id="ARBA00022989"/>
    </source>
</evidence>
<evidence type="ECO:0000313" key="10">
    <source>
        <dbReference type="EMBL" id="GMH59043.1"/>
    </source>
</evidence>
<dbReference type="InterPro" id="IPR006639">
    <property type="entry name" value="Preselin/SPP"/>
</dbReference>
<dbReference type="PANTHER" id="PTHR12174">
    <property type="entry name" value="SIGNAL PEPTIDE PEPTIDASE"/>
    <property type="match status" value="1"/>
</dbReference>
<feature type="region of interest" description="Disordered" evidence="8">
    <location>
        <begin position="481"/>
        <end position="504"/>
    </location>
</feature>
<feature type="transmembrane region" description="Helical" evidence="9">
    <location>
        <begin position="194"/>
        <end position="212"/>
    </location>
</feature>
<keyword evidence="4" id="KW-0378">Hydrolase</keyword>
<dbReference type="GO" id="GO:0042500">
    <property type="term" value="F:aspartic endopeptidase activity, intramembrane cleaving"/>
    <property type="evidence" value="ECO:0007669"/>
    <property type="project" value="InterPro"/>
</dbReference>
<feature type="transmembrane region" description="Helical" evidence="9">
    <location>
        <begin position="332"/>
        <end position="356"/>
    </location>
</feature>
<feature type="transmembrane region" description="Helical" evidence="9">
    <location>
        <begin position="423"/>
        <end position="446"/>
    </location>
</feature>
<keyword evidence="6 9" id="KW-1133">Transmembrane helix</keyword>
<evidence type="ECO:0000256" key="1">
    <source>
        <dbReference type="ARBA" id="ARBA00004477"/>
    </source>
</evidence>
<dbReference type="PANTHER" id="PTHR12174:SF23">
    <property type="entry name" value="MINOR HISTOCOMPATIBILITY ANTIGEN H13"/>
    <property type="match status" value="1"/>
</dbReference>
<evidence type="ECO:0000256" key="7">
    <source>
        <dbReference type="ARBA" id="ARBA00023136"/>
    </source>
</evidence>
<organism evidence="10 11">
    <name type="scientific">Triparma strigata</name>
    <dbReference type="NCBI Taxonomy" id="1606541"/>
    <lineage>
        <taxon>Eukaryota</taxon>
        <taxon>Sar</taxon>
        <taxon>Stramenopiles</taxon>
        <taxon>Ochrophyta</taxon>
        <taxon>Bolidophyceae</taxon>
        <taxon>Parmales</taxon>
        <taxon>Triparmaceae</taxon>
        <taxon>Triparma</taxon>
    </lineage>
</organism>
<feature type="compositionally biased region" description="Basic and acidic residues" evidence="8">
    <location>
        <begin position="493"/>
        <end position="504"/>
    </location>
</feature>
<accession>A0A9W7DY31</accession>
<evidence type="ECO:0008006" key="12">
    <source>
        <dbReference type="Google" id="ProtNLM"/>
    </source>
</evidence>
<dbReference type="Pfam" id="PF04258">
    <property type="entry name" value="Peptidase_A22B"/>
    <property type="match status" value="1"/>
</dbReference>
<gene>
    <name evidence="10" type="ORF">TrST_g10271</name>
</gene>
<feature type="transmembrane region" description="Helical" evidence="9">
    <location>
        <begin position="306"/>
        <end position="325"/>
    </location>
</feature>
<proteinExistence type="inferred from homology"/>
<evidence type="ECO:0000256" key="9">
    <source>
        <dbReference type="SAM" id="Phobius"/>
    </source>
</evidence>
<dbReference type="GO" id="GO:0098554">
    <property type="term" value="C:cytoplasmic side of endoplasmic reticulum membrane"/>
    <property type="evidence" value="ECO:0007669"/>
    <property type="project" value="TreeGrafter"/>
</dbReference>
<dbReference type="InterPro" id="IPR007369">
    <property type="entry name" value="Peptidase_A22B_SPP"/>
</dbReference>
<evidence type="ECO:0000313" key="11">
    <source>
        <dbReference type="Proteomes" id="UP001165085"/>
    </source>
</evidence>
<name>A0A9W7DY31_9STRA</name>
<evidence type="ECO:0000256" key="8">
    <source>
        <dbReference type="SAM" id="MobiDB-lite"/>
    </source>
</evidence>
<dbReference type="GO" id="GO:0098553">
    <property type="term" value="C:lumenal side of endoplasmic reticulum membrane"/>
    <property type="evidence" value="ECO:0007669"/>
    <property type="project" value="TreeGrafter"/>
</dbReference>
<sequence>MSSGTVTITVDRASISEASTFFVEVNACNQSYVTSIVRNQTQHDFKESFEFEFDSDVHSPSGIVHIKTKGNKTPVATFPIPSLLTSFTTTLTSDNKTTTCTLTSKYTHDLGHNPTRTNYLFPLSYLLIFLCWLLPQHYPIPYHVNLLLTSTVLIYLGSHLSLILRDTETILDSSGNQVQQSMGETMSQSDAQRFPLVGSAALFSLFLAFKFLDPEWVNFVISFYFTAAGSGAVLQTVYPIVKAGLEPYVKWSWKKEVHLEWENKIATMVLGESPFKETIEINLPGIISALLALFVGHQYFTSKHWTLNNILGICFILQGISMFSIGSFKIAAILLIGLFFYDVFWVFGTPVMVTVAKKLDGPIKLLFPRSLEKNSEGKINLSLLGLGDIVIPGFLVSFMLRFDAVRSRVPTPYSPMTSSFPKPYFHTILISYLIGLATTLVMMTKFNAAQPALLYLVPACLGSVLICGALRGELKEVWEYSEEEPDPMAPVVEGEKEKEKKKEE</sequence>
<feature type="transmembrane region" description="Helical" evidence="9">
    <location>
        <begin position="119"/>
        <end position="138"/>
    </location>
</feature>
<dbReference type="Proteomes" id="UP001165085">
    <property type="component" value="Unassembled WGS sequence"/>
</dbReference>
<comment type="similarity">
    <text evidence="2">Belongs to the peptidase A22B family.</text>
</comment>
<feature type="transmembrane region" description="Helical" evidence="9">
    <location>
        <begin position="452"/>
        <end position="470"/>
    </location>
</feature>
<comment type="caution">
    <text evidence="10">The sequence shown here is derived from an EMBL/GenBank/DDBJ whole genome shotgun (WGS) entry which is preliminary data.</text>
</comment>
<feature type="transmembrane region" description="Helical" evidence="9">
    <location>
        <begin position="379"/>
        <end position="402"/>
    </location>
</feature>
<evidence type="ECO:0000256" key="2">
    <source>
        <dbReference type="ARBA" id="ARBA00006859"/>
    </source>
</evidence>
<feature type="transmembrane region" description="Helical" evidence="9">
    <location>
        <begin position="281"/>
        <end position="300"/>
    </location>
</feature>
<dbReference type="EMBL" id="BRXY01000056">
    <property type="protein sequence ID" value="GMH59043.1"/>
    <property type="molecule type" value="Genomic_DNA"/>
</dbReference>
<keyword evidence="7 9" id="KW-0472">Membrane</keyword>
<keyword evidence="3 9" id="KW-0812">Transmembrane</keyword>
<evidence type="ECO:0000256" key="3">
    <source>
        <dbReference type="ARBA" id="ARBA00022692"/>
    </source>
</evidence>
<keyword evidence="5" id="KW-0256">Endoplasmic reticulum</keyword>
<dbReference type="GO" id="GO:0006465">
    <property type="term" value="P:signal peptide processing"/>
    <property type="evidence" value="ECO:0007669"/>
    <property type="project" value="TreeGrafter"/>
</dbReference>
<reference evidence="11" key="1">
    <citation type="journal article" date="2023" name="Commun. Biol.">
        <title>Genome analysis of Parmales, the sister group of diatoms, reveals the evolutionary specialization of diatoms from phago-mixotrophs to photoautotrophs.</title>
        <authorList>
            <person name="Ban H."/>
            <person name="Sato S."/>
            <person name="Yoshikawa S."/>
            <person name="Yamada K."/>
            <person name="Nakamura Y."/>
            <person name="Ichinomiya M."/>
            <person name="Sato N."/>
            <person name="Blanc-Mathieu R."/>
            <person name="Endo H."/>
            <person name="Kuwata A."/>
            <person name="Ogata H."/>
        </authorList>
    </citation>
    <scope>NUCLEOTIDE SEQUENCE [LARGE SCALE GENOMIC DNA]</scope>
    <source>
        <strain evidence="11">NIES 3701</strain>
    </source>
</reference>
<evidence type="ECO:0000256" key="5">
    <source>
        <dbReference type="ARBA" id="ARBA00022824"/>
    </source>
</evidence>
<keyword evidence="11" id="KW-1185">Reference proteome</keyword>